<dbReference type="EMBL" id="OU963908">
    <property type="protein sequence ID" value="CAH0399972.1"/>
    <property type="molecule type" value="Genomic_DNA"/>
</dbReference>
<evidence type="ECO:0008006" key="5">
    <source>
        <dbReference type="Google" id="ProtNLM"/>
    </source>
</evidence>
<gene>
    <name evidence="3" type="ORF">CHILSU_LOCUS3150</name>
</gene>
<feature type="chain" id="PRO_5046846046" description="Circadian clock-controlled protein" evidence="2">
    <location>
        <begin position="18"/>
        <end position="259"/>
    </location>
</feature>
<keyword evidence="4" id="KW-1185">Reference proteome</keyword>
<evidence type="ECO:0000313" key="4">
    <source>
        <dbReference type="Proteomes" id="UP001153292"/>
    </source>
</evidence>
<evidence type="ECO:0000256" key="1">
    <source>
        <dbReference type="SAM" id="MobiDB-lite"/>
    </source>
</evidence>
<feature type="signal peptide" evidence="2">
    <location>
        <begin position="1"/>
        <end position="17"/>
    </location>
</feature>
<dbReference type="PANTHER" id="PTHR11008">
    <property type="entry name" value="PROTEIN TAKEOUT-LIKE PROTEIN"/>
    <property type="match status" value="1"/>
</dbReference>
<evidence type="ECO:0000256" key="2">
    <source>
        <dbReference type="SAM" id="SignalP"/>
    </source>
</evidence>
<dbReference type="Gene3D" id="3.15.10.30">
    <property type="entry name" value="Haemolymph juvenile hormone binding protein"/>
    <property type="match status" value="2"/>
</dbReference>
<organism evidence="3 4">
    <name type="scientific">Chilo suppressalis</name>
    <name type="common">Asiatic rice borer moth</name>
    <dbReference type="NCBI Taxonomy" id="168631"/>
    <lineage>
        <taxon>Eukaryota</taxon>
        <taxon>Metazoa</taxon>
        <taxon>Ecdysozoa</taxon>
        <taxon>Arthropoda</taxon>
        <taxon>Hexapoda</taxon>
        <taxon>Insecta</taxon>
        <taxon>Pterygota</taxon>
        <taxon>Neoptera</taxon>
        <taxon>Endopterygota</taxon>
        <taxon>Lepidoptera</taxon>
        <taxon>Glossata</taxon>
        <taxon>Ditrysia</taxon>
        <taxon>Pyraloidea</taxon>
        <taxon>Crambidae</taxon>
        <taxon>Crambinae</taxon>
        <taxon>Chilo</taxon>
    </lineage>
</organism>
<evidence type="ECO:0000313" key="3">
    <source>
        <dbReference type="EMBL" id="CAH0399972.1"/>
    </source>
</evidence>
<accession>A0ABN8B397</accession>
<dbReference type="InterPro" id="IPR010562">
    <property type="entry name" value="Haemolymph_juvenile_hormone-bd"/>
</dbReference>
<dbReference type="PANTHER" id="PTHR11008:SF40">
    <property type="entry name" value="PROTEIN TAKEOUT"/>
    <property type="match status" value="1"/>
</dbReference>
<dbReference type="Proteomes" id="UP001153292">
    <property type="component" value="Chromosome 15"/>
</dbReference>
<reference evidence="3" key="1">
    <citation type="submission" date="2021-12" db="EMBL/GenBank/DDBJ databases">
        <authorList>
            <person name="King R."/>
        </authorList>
    </citation>
    <scope>NUCLEOTIDE SEQUENCE</scope>
</reference>
<proteinExistence type="predicted"/>
<feature type="compositionally biased region" description="Basic and acidic residues" evidence="1">
    <location>
        <begin position="163"/>
        <end position="189"/>
    </location>
</feature>
<dbReference type="InterPro" id="IPR038606">
    <property type="entry name" value="To_sf"/>
</dbReference>
<keyword evidence="2" id="KW-0732">Signal</keyword>
<protein>
    <recommendedName>
        <fullName evidence="5">Circadian clock-controlled protein</fullName>
    </recommendedName>
</protein>
<sequence>MNVHLLFVALFAVGANAGSLPPYFSACSASDPHLNQCIERVISAGGAQFADGLPALGVAPLDPLKLGKVVVDNPALKLVFTDTVVTGLKGFKLNSYKMNAARNKATIDFVANVTLKAHYVMDGQVLILPIRGDGPAKIKINGTRLLQIQQPLQWKQAAGGDDPQVHEPELGADNAGDRAARHQGHHPELRGRRQRLLRQSAGRGATPVNDETIHRVINENWEPVIRDIAPVAFEHIIRACVDECNKLFAAVPAAELLRP</sequence>
<dbReference type="SMART" id="SM00700">
    <property type="entry name" value="JHBP"/>
    <property type="match status" value="1"/>
</dbReference>
<dbReference type="Pfam" id="PF06585">
    <property type="entry name" value="JHBP"/>
    <property type="match status" value="1"/>
</dbReference>
<name>A0ABN8B397_CHISP</name>
<feature type="region of interest" description="Disordered" evidence="1">
    <location>
        <begin position="158"/>
        <end position="189"/>
    </location>
</feature>